<sequence>MVTLEQQNNSGETGTATLTAVGGKTQVELRLTGAPAGIVQPAHIHTGTCASIGGVVYPLVFPVDGVSVTTLDISLDTIFTELPMAINVHKSAQEAGIYYACGDIAK</sequence>
<evidence type="ECO:0000259" key="2">
    <source>
        <dbReference type="Pfam" id="PF07452"/>
    </source>
</evidence>
<dbReference type="EMBL" id="MGIV01000012">
    <property type="protein sequence ID" value="OGM94656.1"/>
    <property type="molecule type" value="Genomic_DNA"/>
</dbReference>
<dbReference type="Proteomes" id="UP000179057">
    <property type="component" value="Unassembled WGS sequence"/>
</dbReference>
<dbReference type="Pfam" id="PF07452">
    <property type="entry name" value="CHRD"/>
    <property type="match status" value="1"/>
</dbReference>
<comment type="caution">
    <text evidence="3">The sequence shown here is derived from an EMBL/GenBank/DDBJ whole genome shotgun (WGS) entry which is preliminary data.</text>
</comment>
<dbReference type="InterPro" id="IPR036423">
    <property type="entry name" value="SOD-like_Cu/Zn_dom_sf"/>
</dbReference>
<accession>A0A1F8E1J7</accession>
<dbReference type="GO" id="GO:0006801">
    <property type="term" value="P:superoxide metabolic process"/>
    <property type="evidence" value="ECO:0007669"/>
    <property type="project" value="InterPro"/>
</dbReference>
<proteinExistence type="inferred from homology"/>
<dbReference type="InterPro" id="IPR010895">
    <property type="entry name" value="CHRD"/>
</dbReference>
<dbReference type="GO" id="GO:0046872">
    <property type="term" value="F:metal ion binding"/>
    <property type="evidence" value="ECO:0007669"/>
    <property type="project" value="InterPro"/>
</dbReference>
<protein>
    <recommendedName>
        <fullName evidence="2">CHRD domain-containing protein</fullName>
    </recommendedName>
</protein>
<organism evidence="3 4">
    <name type="scientific">Candidatus Wolfebacteria bacterium RIFOXYD1_FULL_48_65</name>
    <dbReference type="NCBI Taxonomy" id="1802561"/>
    <lineage>
        <taxon>Bacteria</taxon>
        <taxon>Candidatus Wolfeibacteriota</taxon>
    </lineage>
</organism>
<name>A0A1F8E1J7_9BACT</name>
<feature type="domain" description="CHRD" evidence="2">
    <location>
        <begin position="6"/>
        <end position="96"/>
    </location>
</feature>
<gene>
    <name evidence="3" type="ORF">A2610_01510</name>
</gene>
<evidence type="ECO:0000313" key="4">
    <source>
        <dbReference type="Proteomes" id="UP000179057"/>
    </source>
</evidence>
<reference evidence="3 4" key="1">
    <citation type="journal article" date="2016" name="Nat. Commun.">
        <title>Thousands of microbial genomes shed light on interconnected biogeochemical processes in an aquifer system.</title>
        <authorList>
            <person name="Anantharaman K."/>
            <person name="Brown C.T."/>
            <person name="Hug L.A."/>
            <person name="Sharon I."/>
            <person name="Castelle C.J."/>
            <person name="Probst A.J."/>
            <person name="Thomas B.C."/>
            <person name="Singh A."/>
            <person name="Wilkins M.J."/>
            <person name="Karaoz U."/>
            <person name="Brodie E.L."/>
            <person name="Williams K.H."/>
            <person name="Hubbard S.S."/>
            <person name="Banfield J.F."/>
        </authorList>
    </citation>
    <scope>NUCLEOTIDE SEQUENCE [LARGE SCALE GENOMIC DNA]</scope>
</reference>
<evidence type="ECO:0000313" key="3">
    <source>
        <dbReference type="EMBL" id="OGM94656.1"/>
    </source>
</evidence>
<evidence type="ECO:0000256" key="1">
    <source>
        <dbReference type="ARBA" id="ARBA00010457"/>
    </source>
</evidence>
<dbReference type="AlphaFoldDB" id="A0A1F8E1J7"/>
<dbReference type="SUPFAM" id="SSF49329">
    <property type="entry name" value="Cu,Zn superoxide dismutase-like"/>
    <property type="match status" value="1"/>
</dbReference>
<comment type="similarity">
    <text evidence="1">Belongs to the Cu-Zn superoxide dismutase family.</text>
</comment>